<evidence type="ECO:0008006" key="6">
    <source>
        <dbReference type="Google" id="ProtNLM"/>
    </source>
</evidence>
<evidence type="ECO:0000256" key="1">
    <source>
        <dbReference type="SAM" id="Coils"/>
    </source>
</evidence>
<keyword evidence="2" id="KW-0732">Signal</keyword>
<feature type="signal peptide" evidence="2">
    <location>
        <begin position="1"/>
        <end position="22"/>
    </location>
</feature>
<comment type="caution">
    <text evidence="3">The sequence shown here is derived from an EMBL/GenBank/DDBJ whole genome shotgun (WGS) entry which is preliminary data.</text>
</comment>
<accession>A0A813SBQ4</accession>
<dbReference type="EMBL" id="CAJNOJ010000072">
    <property type="protein sequence ID" value="CAF1032807.1"/>
    <property type="molecule type" value="Genomic_DNA"/>
</dbReference>
<evidence type="ECO:0000313" key="5">
    <source>
        <dbReference type="Proteomes" id="UP000663828"/>
    </source>
</evidence>
<evidence type="ECO:0000313" key="3">
    <source>
        <dbReference type="EMBL" id="CAF0794811.1"/>
    </source>
</evidence>
<evidence type="ECO:0000256" key="2">
    <source>
        <dbReference type="SAM" id="SignalP"/>
    </source>
</evidence>
<dbReference type="Proteomes" id="UP000663828">
    <property type="component" value="Unassembled WGS sequence"/>
</dbReference>
<feature type="chain" id="PRO_5036222944" description="Secreted protein" evidence="2">
    <location>
        <begin position="23"/>
        <end position="173"/>
    </location>
</feature>
<dbReference type="EMBL" id="CAJNOR010000095">
    <property type="protein sequence ID" value="CAF0794811.1"/>
    <property type="molecule type" value="Genomic_DNA"/>
</dbReference>
<name>A0A813SBQ4_ADIRI</name>
<feature type="coiled-coil region" evidence="1">
    <location>
        <begin position="89"/>
        <end position="117"/>
    </location>
</feature>
<dbReference type="AlphaFoldDB" id="A0A813SBQ4"/>
<keyword evidence="1" id="KW-0175">Coiled coil</keyword>
<proteinExistence type="predicted"/>
<organism evidence="3 5">
    <name type="scientific">Adineta ricciae</name>
    <name type="common">Rotifer</name>
    <dbReference type="NCBI Taxonomy" id="249248"/>
    <lineage>
        <taxon>Eukaryota</taxon>
        <taxon>Metazoa</taxon>
        <taxon>Spiralia</taxon>
        <taxon>Gnathifera</taxon>
        <taxon>Rotifera</taxon>
        <taxon>Eurotatoria</taxon>
        <taxon>Bdelloidea</taxon>
        <taxon>Adinetida</taxon>
        <taxon>Adinetidae</taxon>
        <taxon>Adineta</taxon>
    </lineage>
</organism>
<dbReference type="Proteomes" id="UP000663852">
    <property type="component" value="Unassembled WGS sequence"/>
</dbReference>
<protein>
    <recommendedName>
        <fullName evidence="6">Secreted protein</fullName>
    </recommendedName>
</protein>
<keyword evidence="5" id="KW-1185">Reference proteome</keyword>
<sequence length="173" mass="19528">MKSSTVALIALFTVLAIGCTGAYQANDAVESRNFLQQLLINQIVNVLPVNIRDQIDSTALQFGMVRHEFLLRCLKELQAFQAYSKIDFITAIQKTVKFAEENITREQEEELKALEDEGIQLATLLFENKLRAGDLNPIYDLLVKVVRKQIDGPTLVVELPRVVRQILASHAQF</sequence>
<dbReference type="OrthoDB" id="9999240at2759"/>
<reference evidence="3" key="1">
    <citation type="submission" date="2021-02" db="EMBL/GenBank/DDBJ databases">
        <authorList>
            <person name="Nowell W R."/>
        </authorList>
    </citation>
    <scope>NUCLEOTIDE SEQUENCE</scope>
</reference>
<gene>
    <name evidence="4" type="ORF">EDS130_LOCUS16501</name>
    <name evidence="3" type="ORF">XAT740_LOCUS2670</name>
</gene>
<dbReference type="PROSITE" id="PS51257">
    <property type="entry name" value="PROKAR_LIPOPROTEIN"/>
    <property type="match status" value="1"/>
</dbReference>
<evidence type="ECO:0000313" key="4">
    <source>
        <dbReference type="EMBL" id="CAF1032807.1"/>
    </source>
</evidence>